<comment type="caution">
    <text evidence="3">The sequence shown here is derived from an EMBL/GenBank/DDBJ whole genome shotgun (WGS) entry which is preliminary data.</text>
</comment>
<dbReference type="EMBL" id="JBHSCZ010000001">
    <property type="protein sequence ID" value="MFC4262333.1"/>
    <property type="molecule type" value="Genomic_DNA"/>
</dbReference>
<reference evidence="4" key="1">
    <citation type="journal article" date="2019" name="Int. J. Syst. Evol. Microbiol.">
        <title>The Global Catalogue of Microorganisms (GCM) 10K type strain sequencing project: providing services to taxonomists for standard genome sequencing and annotation.</title>
        <authorList>
            <consortium name="The Broad Institute Genomics Platform"/>
            <consortium name="The Broad Institute Genome Sequencing Center for Infectious Disease"/>
            <person name="Wu L."/>
            <person name="Ma J."/>
        </authorList>
    </citation>
    <scope>NUCLEOTIDE SEQUENCE [LARGE SCALE GENOMIC DNA]</scope>
    <source>
        <strain evidence="4">CECT 8289</strain>
    </source>
</reference>
<dbReference type="Pfam" id="PF19404">
    <property type="entry name" value="DUF5977"/>
    <property type="match status" value="1"/>
</dbReference>
<evidence type="ECO:0000313" key="3">
    <source>
        <dbReference type="EMBL" id="MFC4262333.1"/>
    </source>
</evidence>
<dbReference type="RefSeq" id="WP_379707689.1">
    <property type="nucleotide sequence ID" value="NZ_JBHSCZ010000001.1"/>
</dbReference>
<dbReference type="InterPro" id="IPR046020">
    <property type="entry name" value="DUF5977"/>
</dbReference>
<feature type="chain" id="PRO_5045731045" evidence="1">
    <location>
        <begin position="22"/>
        <end position="1330"/>
    </location>
</feature>
<proteinExistence type="predicted"/>
<accession>A0ABV8QSI5</accession>
<organism evidence="3 4">
    <name type="scientific">Ferruginibacter yonginensis</name>
    <dbReference type="NCBI Taxonomy" id="1310416"/>
    <lineage>
        <taxon>Bacteria</taxon>
        <taxon>Pseudomonadati</taxon>
        <taxon>Bacteroidota</taxon>
        <taxon>Chitinophagia</taxon>
        <taxon>Chitinophagales</taxon>
        <taxon>Chitinophagaceae</taxon>
        <taxon>Ferruginibacter</taxon>
    </lineage>
</organism>
<keyword evidence="1" id="KW-0732">Signal</keyword>
<keyword evidence="4" id="KW-1185">Reference proteome</keyword>
<feature type="signal peptide" evidence="1">
    <location>
        <begin position="1"/>
        <end position="21"/>
    </location>
</feature>
<protein>
    <submittedName>
        <fullName evidence="3">DUF5977 domain-containing protein</fullName>
    </submittedName>
</protein>
<evidence type="ECO:0000259" key="2">
    <source>
        <dbReference type="Pfam" id="PF19404"/>
    </source>
</evidence>
<dbReference type="Proteomes" id="UP001595907">
    <property type="component" value="Unassembled WGS sequence"/>
</dbReference>
<evidence type="ECO:0000256" key="1">
    <source>
        <dbReference type="SAM" id="SignalP"/>
    </source>
</evidence>
<evidence type="ECO:0000313" key="4">
    <source>
        <dbReference type="Proteomes" id="UP001595907"/>
    </source>
</evidence>
<sequence length="1330" mass="148090">MKQFFFSTLLTLFTLCGYSQAPLLPAVLPVSPEASSLTENAHGNVSLFSGKVSSSIPLNTFQIGSLSIPISLNYASGGFKIGQTSSKEGFGWSLGAIGVLNRVVRGKPDDDNGIIRKTEIPSSVNGAPPSLADEIAYYEDVTSNLRHYDSEADEFYISAPGLSTKFIFDENGDIIQFPFSKIKIEVIRDPSGSLPRRYDKFIVTNTDGVIYEFGGTGCKERITSSNLNLRGGIVLGNGTITSFYLKKITMPDGKYVTYTYNSFFEFGYSGVSESLTKGGDFPAQSITCEPVPSQNTPNVRTGIPFVADLSKLVKKVNYVRFNNLGVTKIETSEGQIADFIYDNTPDDAFGFSTSYLKKININSIDFHREFNLVYEFPAMLPTSNGITAAEDASVKRFFLKEVNYTMPGVSYPETVRYKLDYTQTEGLPSHLSFSQDFLGYYNGSVNTTLLAHRPNDTNWGIAASANRDFNGYYAQMGMLQKITYPTGGYEKYNYEPNTIAKWEPVQSIVTVSAGGQGFSDNGIPQRRVYESGIFHVYKNQIATLSMSGGHEGTPTNHSIGTFGTLIGLTPNAIEADGGALNSSNNIALTPGDYKLMISVKQGFAGEINLTYDRSETDDQAYDWVNREIGGVRLKSIEFYDPLSKQTNTKYYTYASKDLLNKSSGSSTFEVEYEEASYYRDELLCYNPATTTTYYATGDFNTLTLSTNTLVSSAIVNDPLCYEYVIESDDIGFKNGGVEHRFDITSPFERNVLLGFPVRDVPRHIADFTYGYELETTTFNKGLQNIIKVEHDYGVARNTQKYYTSKIVRRKFETSQLHWQNTTDPFDVTSYTFVSQWPILKHTKTTTFANGLAKVQVIDYEYTEQPGIAPLMTNIALTRTKDSKGAEIITRYKYPLDYTNPTILQTMAQRNMLGTVVSTTVTKNNQLVNTTTTQFRNWLSNGNLILPELIQVATLNNPVETRLHYYAYNIKGNPTIVSKENDVMHRYLWGYNHSFPVAEINTNSNVHYTSFEDYTDEAPWSGVINANIIEDPSQAITGKKIYEQQNFEFLGRTNGDVYVVTYWGNNSNGYTVSGTMPGWPKLIKTTKRGNEVWYLYEHRINGFIISVNGSGKIDELRAYPVTAQMKTITHFPFVGISSECDINNNIVYYEYDGFSRLYLVRDIDKNIIKKICYNYAGQPENCGVIRYFSAAASGVFTKNDCPSGTSSAPLTYAVPANTYSSTVSQSAADQLAIDDVNQHGQAYANNNGVCVPTVCSETNCSGQCINGVCEQGIIVLVSKMRHKELIDGQWVWVWECDWKRCFSDGTSVPYYAPGGTPEAECRQTAPPSPCP</sequence>
<gene>
    <name evidence="3" type="ORF">ACFOWM_05565</name>
</gene>
<feature type="domain" description="DUF5977" evidence="2">
    <location>
        <begin position="1186"/>
        <end position="1250"/>
    </location>
</feature>
<name>A0ABV8QSI5_9BACT</name>